<dbReference type="EMBL" id="CZBE01000003">
    <property type="protein sequence ID" value="CUP39493.1"/>
    <property type="molecule type" value="Genomic_DNA"/>
</dbReference>
<evidence type="ECO:0000313" key="4">
    <source>
        <dbReference type="EMBL" id="RGE68190.1"/>
    </source>
</evidence>
<protein>
    <recommendedName>
        <fullName evidence="7">Lipoprotein</fullName>
    </recommendedName>
</protein>
<gene>
    <name evidence="4" type="ORF">DXC40_07530</name>
    <name evidence="3" type="ORF">ERS852551_00674</name>
</gene>
<reference evidence="3 5" key="1">
    <citation type="submission" date="2015-09" db="EMBL/GenBank/DDBJ databases">
        <authorList>
            <consortium name="Pathogen Informatics"/>
        </authorList>
    </citation>
    <scope>NUCLEOTIDE SEQUENCE [LARGE SCALE GENOMIC DNA]</scope>
    <source>
        <strain evidence="3 5">2789STDY5834939</strain>
    </source>
</reference>
<feature type="signal peptide" evidence="2">
    <location>
        <begin position="1"/>
        <end position="27"/>
    </location>
</feature>
<dbReference type="Proteomes" id="UP000260828">
    <property type="component" value="Unassembled WGS sequence"/>
</dbReference>
<reference evidence="4 6" key="2">
    <citation type="submission" date="2018-08" db="EMBL/GenBank/DDBJ databases">
        <title>A genome reference for cultivated species of the human gut microbiota.</title>
        <authorList>
            <person name="Zou Y."/>
            <person name="Xue W."/>
            <person name="Luo G."/>
        </authorList>
    </citation>
    <scope>NUCLEOTIDE SEQUENCE [LARGE SCALE GENOMIC DNA]</scope>
    <source>
        <strain evidence="4 6">TF05-12AC</strain>
    </source>
</reference>
<keyword evidence="2" id="KW-0732">Signal</keyword>
<evidence type="ECO:0000313" key="3">
    <source>
        <dbReference type="EMBL" id="CUP39493.1"/>
    </source>
</evidence>
<evidence type="ECO:0008006" key="7">
    <source>
        <dbReference type="Google" id="ProtNLM"/>
    </source>
</evidence>
<accession>A0A174MT59</accession>
<proteinExistence type="predicted"/>
<evidence type="ECO:0000256" key="1">
    <source>
        <dbReference type="SAM" id="MobiDB-lite"/>
    </source>
</evidence>
<feature type="chain" id="PRO_5041795266" description="Lipoprotein" evidence="2">
    <location>
        <begin position="28"/>
        <end position="587"/>
    </location>
</feature>
<name>A0A174MT59_9FIRM</name>
<dbReference type="PROSITE" id="PS51257">
    <property type="entry name" value="PROKAR_LIPOPROTEIN"/>
    <property type="match status" value="1"/>
</dbReference>
<organism evidence="3 5">
    <name type="scientific">Anaerotruncus colihominis</name>
    <dbReference type="NCBI Taxonomy" id="169435"/>
    <lineage>
        <taxon>Bacteria</taxon>
        <taxon>Bacillati</taxon>
        <taxon>Bacillota</taxon>
        <taxon>Clostridia</taxon>
        <taxon>Eubacteriales</taxon>
        <taxon>Oscillospiraceae</taxon>
        <taxon>Anaerotruncus</taxon>
    </lineage>
</organism>
<evidence type="ECO:0000256" key="2">
    <source>
        <dbReference type="SAM" id="SignalP"/>
    </source>
</evidence>
<evidence type="ECO:0000313" key="6">
    <source>
        <dbReference type="Proteomes" id="UP000260828"/>
    </source>
</evidence>
<evidence type="ECO:0000313" key="5">
    <source>
        <dbReference type="Proteomes" id="UP000095765"/>
    </source>
</evidence>
<feature type="compositionally biased region" description="Low complexity" evidence="1">
    <location>
        <begin position="44"/>
        <end position="57"/>
    </location>
</feature>
<feature type="region of interest" description="Disordered" evidence="1">
    <location>
        <begin position="26"/>
        <end position="58"/>
    </location>
</feature>
<sequence length="587" mass="63117">MIHFKAVQPAAVLAALLILAGCAPRSADKPQQTPPDTAAPPPLSAASSSAPKAGPAATGLALKTPGTATLYRFVAAGPDADDYVYTPLEREAADAMTAVLLDTIVSGDDMQPAFTVLSLKLEGARAVAEVRSNLDAQTAQTGRRRWLDTAAQTLLESCAGVDEVSFVENGAPVAEQGFADSYTPPPLVLPALTRGEIASLRAGISYDELLEWTRVYETQAFGEQATPRGRWDIAGDEERGRALDFIADVTNANIPAEPFDSVAEAPGRFLVRAAVLNTPSVNWGMYGGETYEGIPTYPSLEPLTGLIGDSTCFLQEHVEITAKRLFGDSVPLVHSGAGLSPWRYHEYAGVYTPPHMGTPYPDCVLLDYSASGETVEATVGYLNGFAFSESRYGEDEQTYARTRLRRYRYHLERAGESFIMTACEFLDDDLSAAARDPERIARAAVDAGLTLADWDSPESLTGDQLYALFYAEANGLYTTLGETHVPWERIAGRFPGRQAALRDSRYYNETAVNSDGSGGGAFTGTPDAYAARWCDYGEMTFAGDAASLPMTVYADAQRTQTVSKGVMTFAADESGWTPVGWRMDGEE</sequence>
<dbReference type="OrthoDB" id="9891488at2"/>
<dbReference type="EMBL" id="QVME01000003">
    <property type="protein sequence ID" value="RGE68190.1"/>
    <property type="molecule type" value="Genomic_DNA"/>
</dbReference>
<dbReference type="Proteomes" id="UP000095765">
    <property type="component" value="Unassembled WGS sequence"/>
</dbReference>
<dbReference type="RefSeq" id="WP_055244138.1">
    <property type="nucleotide sequence ID" value="NZ_CZBE01000003.1"/>
</dbReference>
<dbReference type="AlphaFoldDB" id="A0A174MT59"/>